<gene>
    <name evidence="1" type="ORF">ALC57_00758</name>
</gene>
<proteinExistence type="predicted"/>
<dbReference type="Proteomes" id="UP000078492">
    <property type="component" value="Unassembled WGS sequence"/>
</dbReference>
<reference evidence="1 2" key="1">
    <citation type="submission" date="2015-09" db="EMBL/GenBank/DDBJ databases">
        <title>Trachymyrmex cornetzi WGS genome.</title>
        <authorList>
            <person name="Nygaard S."/>
            <person name="Hu H."/>
            <person name="Boomsma J."/>
            <person name="Zhang G."/>
        </authorList>
    </citation>
    <scope>NUCLEOTIDE SEQUENCE [LARGE SCALE GENOMIC DNA]</scope>
    <source>
        <strain evidence="1">Tcor2-1</strain>
        <tissue evidence="1">Whole body</tissue>
    </source>
</reference>
<accession>A0A151JQZ8</accession>
<dbReference type="EMBL" id="KQ978618">
    <property type="protein sequence ID" value="KYN29793.1"/>
    <property type="molecule type" value="Genomic_DNA"/>
</dbReference>
<protein>
    <submittedName>
        <fullName evidence="1">Uncharacterized protein</fullName>
    </submittedName>
</protein>
<evidence type="ECO:0000313" key="2">
    <source>
        <dbReference type="Proteomes" id="UP000078492"/>
    </source>
</evidence>
<sequence length="252" mass="27212">MAAPGVAVSPTDLVAALASLSSVLSSLDDRIARLESRLGAGDRIERGLDALDGRLATLDSSIWRLVCVEGKVDGLSSALDVLSSDTSVLKDGQQLLGDRLSRLERDLGPRVVAPSCDILATSDDLARRVERMEGERRDHEIIIFGLPESVSEDTAALMTVLVSFLGLTLAPGKIVASFRIPVRSASRSRPLVVKLNTVARRNELLARARRQRARLVASLICPSWPGDSVSLRERATAAERRVFGEASPHVRF</sequence>
<organism evidence="1 2">
    <name type="scientific">Trachymyrmex cornetzi</name>
    <dbReference type="NCBI Taxonomy" id="471704"/>
    <lineage>
        <taxon>Eukaryota</taxon>
        <taxon>Metazoa</taxon>
        <taxon>Ecdysozoa</taxon>
        <taxon>Arthropoda</taxon>
        <taxon>Hexapoda</taxon>
        <taxon>Insecta</taxon>
        <taxon>Pterygota</taxon>
        <taxon>Neoptera</taxon>
        <taxon>Endopterygota</taxon>
        <taxon>Hymenoptera</taxon>
        <taxon>Apocrita</taxon>
        <taxon>Aculeata</taxon>
        <taxon>Formicoidea</taxon>
        <taxon>Formicidae</taxon>
        <taxon>Myrmicinae</taxon>
        <taxon>Trachymyrmex</taxon>
    </lineage>
</organism>
<name>A0A151JQZ8_9HYME</name>
<evidence type="ECO:0000313" key="1">
    <source>
        <dbReference type="EMBL" id="KYN29793.1"/>
    </source>
</evidence>
<dbReference type="STRING" id="471704.A0A151JQZ8"/>
<keyword evidence="2" id="KW-1185">Reference proteome</keyword>
<dbReference type="AlphaFoldDB" id="A0A151JQZ8"/>